<dbReference type="SMART" id="SM01300">
    <property type="entry name" value="PEHE"/>
    <property type="match status" value="1"/>
</dbReference>
<dbReference type="RefSeq" id="XP_066912181.1">
    <property type="nucleotide sequence ID" value="XM_067056080.1"/>
</dbReference>
<proteinExistence type="predicted"/>
<dbReference type="GO" id="GO:0003682">
    <property type="term" value="F:chromatin binding"/>
    <property type="evidence" value="ECO:0007669"/>
    <property type="project" value="TreeGrafter"/>
</dbReference>
<evidence type="ECO:0000313" key="5">
    <source>
        <dbReference type="Proteomes" id="UP000594262"/>
    </source>
</evidence>
<dbReference type="OrthoDB" id="6022555at2759"/>
<name>A0A7M5X7E7_9CNID</name>
<evidence type="ECO:0000259" key="3">
    <source>
        <dbReference type="PROSITE" id="PS52052"/>
    </source>
</evidence>
<feature type="coiled-coil region" evidence="1">
    <location>
        <begin position="165"/>
        <end position="199"/>
    </location>
</feature>
<protein>
    <recommendedName>
        <fullName evidence="3">PEHE domain-containing protein</fullName>
    </recommendedName>
</protein>
<feature type="region of interest" description="Disordered" evidence="2">
    <location>
        <begin position="114"/>
        <end position="136"/>
    </location>
</feature>
<keyword evidence="1" id="KW-0175">Coiled coil</keyword>
<dbReference type="InterPro" id="IPR026711">
    <property type="entry name" value="Msl-1"/>
</dbReference>
<dbReference type="EnsemblMetazoa" id="CLYHEMT019041.1">
    <property type="protein sequence ID" value="CLYHEMP019041.1"/>
    <property type="gene ID" value="CLYHEMG019041"/>
</dbReference>
<dbReference type="Proteomes" id="UP000594262">
    <property type="component" value="Unplaced"/>
</dbReference>
<evidence type="ECO:0000313" key="4">
    <source>
        <dbReference type="EnsemblMetazoa" id="CLYHEMP019041.1"/>
    </source>
</evidence>
<feature type="domain" description="PEHE" evidence="3">
    <location>
        <begin position="300"/>
        <end position="438"/>
    </location>
</feature>
<dbReference type="PROSITE" id="PS52052">
    <property type="entry name" value="PEHE"/>
    <property type="match status" value="1"/>
</dbReference>
<dbReference type="InterPro" id="IPR029332">
    <property type="entry name" value="PEHE_dom"/>
</dbReference>
<dbReference type="Gene3D" id="6.10.250.2000">
    <property type="match status" value="1"/>
</dbReference>
<dbReference type="Pfam" id="PF15275">
    <property type="entry name" value="PEHE"/>
    <property type="match status" value="1"/>
</dbReference>
<dbReference type="AlphaFoldDB" id="A0A7M5X7E7"/>
<reference evidence="4" key="1">
    <citation type="submission" date="2021-01" db="UniProtKB">
        <authorList>
            <consortium name="EnsemblMetazoa"/>
        </authorList>
    </citation>
    <scope>IDENTIFICATION</scope>
</reference>
<dbReference type="GeneID" id="136799368"/>
<sequence length="484" mass="55969">MGISMDNNEDQLPSFSHMNTQEEQLNTVQPSSDLLQNNLNESERNFSTLQNEEQFYDAPQSQNVEQMPHYNVTETECETLNSVMDYSNVLDDEQPAIHHEHDETDDNKKIDFSTSAADEMESNNVQKSTSRSEKDEHLPFQFNAKQLKETLLMQLDLIQHQHLAIMEKDKQIIALRADKEQLEARLSRMERRISVQKRHSLEVATSQDDSSPLTRTRISSPLVKSPLVLSTAGSAKKTENDKSTPIDKLNMLPVTITSCNDKGFCFENFLKTNVAYLDSPRRQSLCKKNEMKNEKLNKKQVQVPAFRLVNNCDFKIQTFDQQELEEDTSDVAYDKRHSKPEQEEKRRKRWDLQQARQQRQHEMLVQKYNEREKGKLQGCSSEFVSSSKSFKSSNSSHVDTLNKQSDSIYAVEVSEIVPVCAFGYPLPSLAPRELEIPWFSIAKREVQLRTARERLVTRTKKKVRAVAYNSQKRRNRSKTLLTSI</sequence>
<feature type="compositionally biased region" description="Polar residues" evidence="2">
    <location>
        <begin position="114"/>
        <end position="129"/>
    </location>
</feature>
<feature type="region of interest" description="Disordered" evidence="2">
    <location>
        <begin position="1"/>
        <end position="44"/>
    </location>
</feature>
<keyword evidence="5" id="KW-1185">Reference proteome</keyword>
<dbReference type="PANTHER" id="PTHR21656">
    <property type="entry name" value="MALE-SPECIFIC LETHAL-1 PROTEIN"/>
    <property type="match status" value="1"/>
</dbReference>
<accession>A0A7M5X7E7</accession>
<feature type="compositionally biased region" description="Basic and acidic residues" evidence="2">
    <location>
        <begin position="332"/>
        <end position="345"/>
    </location>
</feature>
<dbReference type="PANTHER" id="PTHR21656:SF2">
    <property type="entry name" value="MALE-SPECIFIC LETHAL 1 HOMOLOG"/>
    <property type="match status" value="1"/>
</dbReference>
<evidence type="ECO:0000256" key="2">
    <source>
        <dbReference type="SAM" id="MobiDB-lite"/>
    </source>
</evidence>
<dbReference type="Gene3D" id="1.20.5.170">
    <property type="match status" value="1"/>
</dbReference>
<feature type="region of interest" description="Disordered" evidence="2">
    <location>
        <begin position="327"/>
        <end position="356"/>
    </location>
</feature>
<evidence type="ECO:0000256" key="1">
    <source>
        <dbReference type="SAM" id="Coils"/>
    </source>
</evidence>
<feature type="compositionally biased region" description="Polar residues" evidence="2">
    <location>
        <begin position="10"/>
        <end position="44"/>
    </location>
</feature>
<organism evidence="4 5">
    <name type="scientific">Clytia hemisphaerica</name>
    <dbReference type="NCBI Taxonomy" id="252671"/>
    <lineage>
        <taxon>Eukaryota</taxon>
        <taxon>Metazoa</taxon>
        <taxon>Cnidaria</taxon>
        <taxon>Hydrozoa</taxon>
        <taxon>Hydroidolina</taxon>
        <taxon>Leptothecata</taxon>
        <taxon>Obeliida</taxon>
        <taxon>Clytiidae</taxon>
        <taxon>Clytia</taxon>
    </lineage>
</organism>
<dbReference type="GO" id="GO:0072487">
    <property type="term" value="C:MSL complex"/>
    <property type="evidence" value="ECO:0007669"/>
    <property type="project" value="InterPro"/>
</dbReference>